<dbReference type="Gene3D" id="2.60.450.10">
    <property type="entry name" value="Lipopolysaccharide (LPS) transport protein A like domain"/>
    <property type="match status" value="1"/>
</dbReference>
<dbReference type="InterPro" id="IPR005653">
    <property type="entry name" value="OstA-like_N"/>
</dbReference>
<dbReference type="GO" id="GO:0009279">
    <property type="term" value="C:cell outer membrane"/>
    <property type="evidence" value="ECO:0007669"/>
    <property type="project" value="TreeGrafter"/>
</dbReference>
<dbReference type="EMBL" id="CP018788">
    <property type="protein sequence ID" value="ARQ99320.1"/>
    <property type="molecule type" value="Genomic_DNA"/>
</dbReference>
<reference evidence="2 3" key="1">
    <citation type="journal article" date="2017" name="Genome Biol. Evol.">
        <title>Comparative Genomic Analysis Identifies a Campylobacter Clade Deficient in Selenium Metabolism.</title>
        <authorList>
            <person name="Miller W.G."/>
            <person name="Yee E."/>
            <person name="Lopes B.S."/>
            <person name="Chapman M.H."/>
            <person name="Huynh S."/>
            <person name="Bono J.L."/>
            <person name="Parker C.T."/>
            <person name="Strachan N.J.C."/>
            <person name="Forbes K.J."/>
        </authorList>
    </citation>
    <scope>NUCLEOTIDE SEQUENCE [LARGE SCALE GENOMIC DNA]</scope>
    <source>
        <strain evidence="2 3">NCTC 13003</strain>
    </source>
</reference>
<keyword evidence="1" id="KW-0732">Signal</keyword>
<dbReference type="PANTHER" id="PTHR36504:SF1">
    <property type="entry name" value="LIPOPOLYSACCHARIDE EXPORT SYSTEM PROTEIN LPTA"/>
    <property type="match status" value="1"/>
</dbReference>
<evidence type="ECO:0000313" key="3">
    <source>
        <dbReference type="Proteomes" id="UP000194309"/>
    </source>
</evidence>
<dbReference type="GO" id="GO:0017089">
    <property type="term" value="F:glycolipid transfer activity"/>
    <property type="evidence" value="ECO:0007669"/>
    <property type="project" value="TreeGrafter"/>
</dbReference>
<accession>A0A381D9S3</accession>
<dbReference type="Proteomes" id="UP000194309">
    <property type="component" value="Chromosome"/>
</dbReference>
<dbReference type="PANTHER" id="PTHR36504">
    <property type="entry name" value="LIPOPOLYSACCHARIDE EXPORT SYSTEM PROTEIN LPTA"/>
    <property type="match status" value="1"/>
</dbReference>
<dbReference type="InterPro" id="IPR052037">
    <property type="entry name" value="LPS_export_LptA"/>
</dbReference>
<dbReference type="Pfam" id="PF03968">
    <property type="entry name" value="LptD_N"/>
    <property type="match status" value="1"/>
</dbReference>
<gene>
    <name evidence="2" type="ORF">CIGN_1044</name>
</gene>
<proteinExistence type="predicted"/>
<sequence>MVLQIVKSFIVVAFFYGVVSANQVEVSADSFYADEKVGLGELVGNVLIKKGKSDTLTANRVKIYFDKNRKPQKYEAISDAKFSILLDGKKYNGSGDLLTYEPKGQIYTLKGSAFLHEVDSDKKIFGDEIIVDQLKGVYSVKSKDKKPVKFIFQVEDK</sequence>
<dbReference type="KEGG" id="cdev:CIGN_1044"/>
<dbReference type="GO" id="GO:0030288">
    <property type="term" value="C:outer membrane-bounded periplasmic space"/>
    <property type="evidence" value="ECO:0007669"/>
    <property type="project" value="TreeGrafter"/>
</dbReference>
<accession>A0A1X9SSW7</accession>
<evidence type="ECO:0000313" key="2">
    <source>
        <dbReference type="EMBL" id="ARQ99320.1"/>
    </source>
</evidence>
<evidence type="ECO:0000256" key="1">
    <source>
        <dbReference type="ARBA" id="ARBA00022729"/>
    </source>
</evidence>
<keyword evidence="3" id="KW-1185">Reference proteome</keyword>
<name>A0A1X9SSW7_9BACT</name>
<dbReference type="STRING" id="1660064.CIGN_1044"/>
<organism evidence="2 3">
    <name type="scientific">Campylobacter devanensis</name>
    <dbReference type="NCBI Taxonomy" id="3161138"/>
    <lineage>
        <taxon>Bacteria</taxon>
        <taxon>Pseudomonadati</taxon>
        <taxon>Campylobacterota</taxon>
        <taxon>Epsilonproteobacteria</taxon>
        <taxon>Campylobacterales</taxon>
        <taxon>Campylobacteraceae</taxon>
        <taxon>Campylobacter</taxon>
    </lineage>
</organism>
<protein>
    <submittedName>
        <fullName evidence="2">Lipooligosaccharide transport system, periplasmic component (LptA family)</fullName>
    </submittedName>
</protein>
<dbReference type="AlphaFoldDB" id="A0A1X9SSW7"/>
<dbReference type="GO" id="GO:0015920">
    <property type="term" value="P:lipopolysaccharide transport"/>
    <property type="evidence" value="ECO:0007669"/>
    <property type="project" value="TreeGrafter"/>
</dbReference>